<dbReference type="EMBL" id="JAJLJH010000011">
    <property type="protein sequence ID" value="MCK9689055.1"/>
    <property type="molecule type" value="Genomic_DNA"/>
</dbReference>
<name>A0A9X1YP26_9BURK</name>
<keyword evidence="6" id="KW-0862">Zinc</keyword>
<dbReference type="PRINTS" id="PR00786">
    <property type="entry name" value="NEPRILYSIN"/>
</dbReference>
<evidence type="ECO:0000256" key="1">
    <source>
        <dbReference type="ARBA" id="ARBA00001947"/>
    </source>
</evidence>
<dbReference type="CDD" id="cd08662">
    <property type="entry name" value="M13"/>
    <property type="match status" value="1"/>
</dbReference>
<dbReference type="InterPro" id="IPR042089">
    <property type="entry name" value="Peptidase_M13_dom_2"/>
</dbReference>
<dbReference type="PANTHER" id="PTHR11733">
    <property type="entry name" value="ZINC METALLOPROTEASE FAMILY M13 NEPRILYSIN-RELATED"/>
    <property type="match status" value="1"/>
</dbReference>
<dbReference type="GO" id="GO:0046872">
    <property type="term" value="F:metal ion binding"/>
    <property type="evidence" value="ECO:0007669"/>
    <property type="project" value="UniProtKB-KW"/>
</dbReference>
<reference evidence="12" key="1">
    <citation type="submission" date="2021-11" db="EMBL/GenBank/DDBJ databases">
        <title>BS-T2-15 a new species belonging to the Comamonadaceae family isolated from the soil of a French oak forest.</title>
        <authorList>
            <person name="Mieszkin S."/>
            <person name="Alain K."/>
        </authorList>
    </citation>
    <scope>NUCLEOTIDE SEQUENCE</scope>
    <source>
        <strain evidence="12">BS-T2-15</strain>
    </source>
</reference>
<dbReference type="AlphaFoldDB" id="A0A9X1YP26"/>
<dbReference type="Gene3D" id="1.10.1380.10">
    <property type="entry name" value="Neutral endopeptidase , domain2"/>
    <property type="match status" value="1"/>
</dbReference>
<evidence type="ECO:0000313" key="13">
    <source>
        <dbReference type="Proteomes" id="UP001139353"/>
    </source>
</evidence>
<dbReference type="InterPro" id="IPR000718">
    <property type="entry name" value="Peptidase_M13"/>
</dbReference>
<dbReference type="Pfam" id="PF01431">
    <property type="entry name" value="Peptidase_M13"/>
    <property type="match status" value="1"/>
</dbReference>
<dbReference type="InterPro" id="IPR008753">
    <property type="entry name" value="Peptidase_M13_N"/>
</dbReference>
<evidence type="ECO:0000256" key="9">
    <source>
        <dbReference type="SAM" id="SignalP"/>
    </source>
</evidence>
<protein>
    <submittedName>
        <fullName evidence="12">M13 family peptidase</fullName>
    </submittedName>
</protein>
<keyword evidence="4" id="KW-0479">Metal-binding</keyword>
<organism evidence="12 13">
    <name type="scientific">Scleromatobacter humisilvae</name>
    <dbReference type="NCBI Taxonomy" id="2897159"/>
    <lineage>
        <taxon>Bacteria</taxon>
        <taxon>Pseudomonadati</taxon>
        <taxon>Pseudomonadota</taxon>
        <taxon>Betaproteobacteria</taxon>
        <taxon>Burkholderiales</taxon>
        <taxon>Sphaerotilaceae</taxon>
        <taxon>Scleromatobacter</taxon>
    </lineage>
</organism>
<feature type="signal peptide" evidence="9">
    <location>
        <begin position="1"/>
        <end position="24"/>
    </location>
</feature>
<dbReference type="GO" id="GO:0016485">
    <property type="term" value="P:protein processing"/>
    <property type="evidence" value="ECO:0007669"/>
    <property type="project" value="TreeGrafter"/>
</dbReference>
<evidence type="ECO:0000259" key="11">
    <source>
        <dbReference type="Pfam" id="PF05649"/>
    </source>
</evidence>
<comment type="cofactor">
    <cofactor evidence="1">
        <name>Zn(2+)</name>
        <dbReference type="ChEBI" id="CHEBI:29105"/>
    </cofactor>
</comment>
<dbReference type="RefSeq" id="WP_275685099.1">
    <property type="nucleotide sequence ID" value="NZ_JAJLJH010000011.1"/>
</dbReference>
<feature type="domain" description="Peptidase M13 N-terminal" evidence="11">
    <location>
        <begin position="62"/>
        <end position="444"/>
    </location>
</feature>
<dbReference type="SUPFAM" id="SSF55486">
    <property type="entry name" value="Metalloproteases ('zincins'), catalytic domain"/>
    <property type="match status" value="1"/>
</dbReference>
<feature type="region of interest" description="Disordered" evidence="8">
    <location>
        <begin position="27"/>
        <end position="58"/>
    </location>
</feature>
<evidence type="ECO:0000313" key="12">
    <source>
        <dbReference type="EMBL" id="MCK9689055.1"/>
    </source>
</evidence>
<dbReference type="PANTHER" id="PTHR11733:SF167">
    <property type="entry name" value="FI17812P1-RELATED"/>
    <property type="match status" value="1"/>
</dbReference>
<keyword evidence="7" id="KW-0482">Metalloprotease</keyword>
<keyword evidence="9" id="KW-0732">Signal</keyword>
<dbReference type="InterPro" id="IPR024079">
    <property type="entry name" value="MetalloPept_cat_dom_sf"/>
</dbReference>
<comment type="similarity">
    <text evidence="2">Belongs to the peptidase M13 family.</text>
</comment>
<feature type="domain" description="Peptidase M13 C-terminal" evidence="10">
    <location>
        <begin position="496"/>
        <end position="696"/>
    </location>
</feature>
<keyword evidence="3" id="KW-0645">Protease</keyword>
<keyword evidence="13" id="KW-1185">Reference proteome</keyword>
<dbReference type="PROSITE" id="PS51885">
    <property type="entry name" value="NEPRILYSIN"/>
    <property type="match status" value="1"/>
</dbReference>
<evidence type="ECO:0000256" key="8">
    <source>
        <dbReference type="SAM" id="MobiDB-lite"/>
    </source>
</evidence>
<evidence type="ECO:0000256" key="2">
    <source>
        <dbReference type="ARBA" id="ARBA00007357"/>
    </source>
</evidence>
<dbReference type="Pfam" id="PF05649">
    <property type="entry name" value="Peptidase_M13_N"/>
    <property type="match status" value="1"/>
</dbReference>
<sequence>MTAPNFRRAALAAAALLAVASVHAQTATTTTTTVETTTTTSTATKTMGSGIDRSGMDTSVRPQDDLFLAMNGTWVKNTQIPADKSRWGTFDALRDRTDHEVRDLVEGLQATHPAAGSDAQKINDFFRSYVDEAAIDKAGLAPIEASLKDVDSIRDTGMLVGLMGHWQGVVRTPLGVDANPDVDDPGVYIASFRQGGLGLPDRDYYLKADERFAKARAAYTDYLARLFTLSGDADGPAHAARVVALETKIAAAQWPRDRTRDQKLAHNPKTPAELDALAPGFDFPTFEAQAQLPPGKIIVVRQPDYVTALAGLLKSEPLDTWKLYMKSRRLDSAATVLPAGFRDASYQFHQVTIAGVKERQPRWQDAVQQMNGGLGVTGPLGEAVGQLYVARYFPPAYRARMQALVANLMKAYSTSIDGLTWMSPATKKEAHLKLSKYNVKIGYPDVWRDYGALVMKPGDALGNADRAAAFEYHREIVRIGGKVDRTEWGMTPQTINAYYSGNKNEIVFPAAILQPPFFNVAADDAVNYGAIGAVIGHEISHGFDDQGSQLDGDGRLRNWWTDDDRKAFDEITGRLVAQYSAYEPIPGQHLNGKLTLGENIADLSGLQISYKAWKLSLDGKPSPVIDGFTGEQRFIYGFAQVWRGKVRDERELELIATDPHSAAQFRADGTTINADAYHDAFHTKPGDKMWKAPEDRLRLW</sequence>
<dbReference type="Proteomes" id="UP001139353">
    <property type="component" value="Unassembled WGS sequence"/>
</dbReference>
<gene>
    <name evidence="12" type="ORF">LPC04_25350</name>
</gene>
<keyword evidence="5" id="KW-0378">Hydrolase</keyword>
<dbReference type="InterPro" id="IPR018497">
    <property type="entry name" value="Peptidase_M13_C"/>
</dbReference>
<proteinExistence type="inferred from homology"/>
<evidence type="ECO:0000256" key="7">
    <source>
        <dbReference type="ARBA" id="ARBA00023049"/>
    </source>
</evidence>
<dbReference type="GO" id="GO:0004222">
    <property type="term" value="F:metalloendopeptidase activity"/>
    <property type="evidence" value="ECO:0007669"/>
    <property type="project" value="InterPro"/>
</dbReference>
<dbReference type="GO" id="GO:0005886">
    <property type="term" value="C:plasma membrane"/>
    <property type="evidence" value="ECO:0007669"/>
    <property type="project" value="TreeGrafter"/>
</dbReference>
<evidence type="ECO:0000256" key="3">
    <source>
        <dbReference type="ARBA" id="ARBA00022670"/>
    </source>
</evidence>
<accession>A0A9X1YP26</accession>
<evidence type="ECO:0000256" key="5">
    <source>
        <dbReference type="ARBA" id="ARBA00022801"/>
    </source>
</evidence>
<dbReference type="Gene3D" id="3.40.390.10">
    <property type="entry name" value="Collagenase (Catalytic Domain)"/>
    <property type="match status" value="1"/>
</dbReference>
<evidence type="ECO:0000259" key="10">
    <source>
        <dbReference type="Pfam" id="PF01431"/>
    </source>
</evidence>
<comment type="caution">
    <text evidence="12">The sequence shown here is derived from an EMBL/GenBank/DDBJ whole genome shotgun (WGS) entry which is preliminary data.</text>
</comment>
<evidence type="ECO:0000256" key="4">
    <source>
        <dbReference type="ARBA" id="ARBA00022723"/>
    </source>
</evidence>
<feature type="chain" id="PRO_5040742765" evidence="9">
    <location>
        <begin position="25"/>
        <end position="700"/>
    </location>
</feature>
<evidence type="ECO:0000256" key="6">
    <source>
        <dbReference type="ARBA" id="ARBA00022833"/>
    </source>
</evidence>
<feature type="compositionally biased region" description="Low complexity" evidence="8">
    <location>
        <begin position="27"/>
        <end position="46"/>
    </location>
</feature>